<dbReference type="InterPro" id="IPR018122">
    <property type="entry name" value="TF_fork_head_CS_1"/>
</dbReference>
<feature type="domain" description="Fork-head" evidence="6">
    <location>
        <begin position="76"/>
        <end position="170"/>
    </location>
</feature>
<protein>
    <recommendedName>
        <fullName evidence="6">Fork-head domain-containing protein</fullName>
    </recommendedName>
</protein>
<evidence type="ECO:0000256" key="2">
    <source>
        <dbReference type="ARBA" id="ARBA00023125"/>
    </source>
</evidence>
<dbReference type="InterPro" id="IPR001766">
    <property type="entry name" value="Fork_head_dom"/>
</dbReference>
<reference evidence="7" key="2">
    <citation type="submission" date="2023-03" db="EMBL/GenBank/DDBJ databases">
        <authorList>
            <person name="Inwood S.N."/>
            <person name="Skelly J.G."/>
            <person name="Guhlin J."/>
            <person name="Harrop T.W.R."/>
            <person name="Goldson S.G."/>
            <person name="Dearden P.K."/>
        </authorList>
    </citation>
    <scope>NUCLEOTIDE SEQUENCE</scope>
    <source>
        <strain evidence="7">Lincoln</strain>
        <tissue evidence="7">Whole body</tissue>
    </source>
</reference>
<comment type="subcellular location">
    <subcellularLocation>
        <location evidence="1 4">Nucleus</location>
    </subcellularLocation>
</comment>
<dbReference type="SUPFAM" id="SSF101447">
    <property type="entry name" value="Formin homology 2 domain (FH2 domain)"/>
    <property type="match status" value="1"/>
</dbReference>
<evidence type="ECO:0000259" key="6">
    <source>
        <dbReference type="PROSITE" id="PS50039"/>
    </source>
</evidence>
<accession>A0AA39G4A3</accession>
<evidence type="ECO:0000256" key="3">
    <source>
        <dbReference type="ARBA" id="ARBA00023242"/>
    </source>
</evidence>
<dbReference type="GO" id="GO:0009887">
    <property type="term" value="P:animal organ morphogenesis"/>
    <property type="evidence" value="ECO:0007669"/>
    <property type="project" value="TreeGrafter"/>
</dbReference>
<gene>
    <name evidence="7" type="ORF">PV327_003333</name>
</gene>
<reference evidence="7" key="1">
    <citation type="journal article" date="2023" name="bioRxiv">
        <title>Scaffold-level genome assemblies of two parasitoid biocontrol wasps reveal the parthenogenesis mechanism and an associated novel virus.</title>
        <authorList>
            <person name="Inwood S."/>
            <person name="Skelly J."/>
            <person name="Guhlin J."/>
            <person name="Harrop T."/>
            <person name="Goldson S."/>
            <person name="Dearden P."/>
        </authorList>
    </citation>
    <scope>NUCLEOTIDE SEQUENCE</scope>
    <source>
        <strain evidence="7">Lincoln</strain>
        <tissue evidence="7">Whole body</tissue>
    </source>
</reference>
<dbReference type="GO" id="GO:0000978">
    <property type="term" value="F:RNA polymerase II cis-regulatory region sequence-specific DNA binding"/>
    <property type="evidence" value="ECO:0007669"/>
    <property type="project" value="TreeGrafter"/>
</dbReference>
<feature type="region of interest" description="Disordered" evidence="5">
    <location>
        <begin position="1"/>
        <end position="31"/>
    </location>
</feature>
<dbReference type="Pfam" id="PF00250">
    <property type="entry name" value="Forkhead"/>
    <property type="match status" value="1"/>
</dbReference>
<dbReference type="EMBL" id="JAQQBR010000002">
    <property type="protein sequence ID" value="KAK0181011.1"/>
    <property type="molecule type" value="Genomic_DNA"/>
</dbReference>
<evidence type="ECO:0000256" key="1">
    <source>
        <dbReference type="ARBA" id="ARBA00004123"/>
    </source>
</evidence>
<sequence>MKNEAETSLHNNHHNHQDHHHHHHQHHLSTNSSINGVTLRNQSSVISSLSQSESLLSTNSSAESSTRKSGARRQEKPPYSYIALIVMAIQSSPQKRLTLSEIYKFLQDRFPFFNGTYQGWKNSVRHNLSLNECFIKLPKGLGRPGKGHYWTIEPASEFMFEEGSFRRRPRGFRRKCQALKPQYSQYFSSGGGVGVGGGLQPPGYDNLTNAAMEYSNGYQNQYQNYSEYAMYSAAGSGGTMSDWNNYSDVYKAVAAPPPSQPPPPPPPPPPPSIAEVTYKTTEVTYKTGESPLYRNGEIAFKNEPYIRNQDQIVNYRSTTAPTNDNISYQLKDQQHSSQQNQEINYKTENDHDTIIGCNYKSSGNGGNSMSNQQSSVSSIGQHPTDYYLGYSLGGNGTNLNVVAMRNLHQGQTSMGTNSIGNISCSHSDPTSSNSTTDHGLRIQCSNTSSNNSGGAIVERKPTYLSHTANSVALSTLNSLSSLSLANLSSLSLPGAVTSNLHSTTSPPSSMMYYDPIKYTM</sequence>
<dbReference type="PROSITE" id="PS50039">
    <property type="entry name" value="FORK_HEAD_3"/>
    <property type="match status" value="1"/>
</dbReference>
<organism evidence="7 8">
    <name type="scientific">Microctonus hyperodae</name>
    <name type="common">Parasitoid wasp</name>
    <dbReference type="NCBI Taxonomy" id="165561"/>
    <lineage>
        <taxon>Eukaryota</taxon>
        <taxon>Metazoa</taxon>
        <taxon>Ecdysozoa</taxon>
        <taxon>Arthropoda</taxon>
        <taxon>Hexapoda</taxon>
        <taxon>Insecta</taxon>
        <taxon>Pterygota</taxon>
        <taxon>Neoptera</taxon>
        <taxon>Endopterygota</taxon>
        <taxon>Hymenoptera</taxon>
        <taxon>Apocrita</taxon>
        <taxon>Ichneumonoidea</taxon>
        <taxon>Braconidae</taxon>
        <taxon>Euphorinae</taxon>
        <taxon>Microctonus</taxon>
    </lineage>
</organism>
<keyword evidence="2 4" id="KW-0238">DNA-binding</keyword>
<dbReference type="PANTHER" id="PTHR46262">
    <property type="entry name" value="FORKHEAD BOX PROTEIN BINIOU"/>
    <property type="match status" value="1"/>
</dbReference>
<dbReference type="AlphaFoldDB" id="A0AA39G4A3"/>
<keyword evidence="3 4" id="KW-0539">Nucleus</keyword>
<dbReference type="SMART" id="SM00339">
    <property type="entry name" value="FH"/>
    <property type="match status" value="1"/>
</dbReference>
<name>A0AA39G4A3_MICHY</name>
<keyword evidence="8" id="KW-1185">Reference proteome</keyword>
<evidence type="ECO:0000313" key="8">
    <source>
        <dbReference type="Proteomes" id="UP001168972"/>
    </source>
</evidence>
<dbReference type="PRINTS" id="PR00053">
    <property type="entry name" value="FORKHEAD"/>
</dbReference>
<feature type="region of interest" description="Disordered" evidence="5">
    <location>
        <begin position="254"/>
        <end position="274"/>
    </location>
</feature>
<dbReference type="InterPro" id="IPR036388">
    <property type="entry name" value="WH-like_DNA-bd_sf"/>
</dbReference>
<dbReference type="SUPFAM" id="SSF46785">
    <property type="entry name" value="Winged helix' DNA-binding domain"/>
    <property type="match status" value="1"/>
</dbReference>
<dbReference type="InterPro" id="IPR030456">
    <property type="entry name" value="TF_fork_head_CS_2"/>
</dbReference>
<feature type="compositionally biased region" description="Pro residues" evidence="5">
    <location>
        <begin position="255"/>
        <end position="272"/>
    </location>
</feature>
<evidence type="ECO:0000313" key="7">
    <source>
        <dbReference type="EMBL" id="KAK0181011.1"/>
    </source>
</evidence>
<dbReference type="PROSITE" id="PS00658">
    <property type="entry name" value="FORK_HEAD_2"/>
    <property type="match status" value="1"/>
</dbReference>
<feature type="compositionally biased region" description="Basic residues" evidence="5">
    <location>
        <begin position="11"/>
        <end position="27"/>
    </location>
</feature>
<feature type="region of interest" description="Disordered" evidence="5">
    <location>
        <begin position="50"/>
        <end position="74"/>
    </location>
</feature>
<proteinExistence type="predicted"/>
<comment type="caution">
    <text evidence="7">The sequence shown here is derived from an EMBL/GenBank/DDBJ whole genome shotgun (WGS) entry which is preliminary data.</text>
</comment>
<dbReference type="InterPro" id="IPR051770">
    <property type="entry name" value="Forkhead_box_regulator"/>
</dbReference>
<evidence type="ECO:0000256" key="4">
    <source>
        <dbReference type="PROSITE-ProRule" id="PRU00089"/>
    </source>
</evidence>
<feature type="compositionally biased region" description="Low complexity" evidence="5">
    <location>
        <begin position="50"/>
        <end position="68"/>
    </location>
</feature>
<dbReference type="GO" id="GO:0005634">
    <property type="term" value="C:nucleus"/>
    <property type="evidence" value="ECO:0007669"/>
    <property type="project" value="UniProtKB-SubCell"/>
</dbReference>
<dbReference type="PANTHER" id="PTHR46262:SF2">
    <property type="entry name" value="FORKHEAD BOX PROTEIN BINIOU"/>
    <property type="match status" value="1"/>
</dbReference>
<feature type="DNA-binding region" description="Fork-head" evidence="4">
    <location>
        <begin position="76"/>
        <end position="170"/>
    </location>
</feature>
<dbReference type="PROSITE" id="PS00657">
    <property type="entry name" value="FORK_HEAD_1"/>
    <property type="match status" value="1"/>
</dbReference>
<dbReference type="GO" id="GO:0001710">
    <property type="term" value="P:mesodermal cell fate commitment"/>
    <property type="evidence" value="ECO:0007669"/>
    <property type="project" value="UniProtKB-ARBA"/>
</dbReference>
<evidence type="ECO:0000256" key="5">
    <source>
        <dbReference type="SAM" id="MobiDB-lite"/>
    </source>
</evidence>
<dbReference type="Proteomes" id="UP001168972">
    <property type="component" value="Unassembled WGS sequence"/>
</dbReference>
<dbReference type="Gene3D" id="1.10.10.10">
    <property type="entry name" value="Winged helix-like DNA-binding domain superfamily/Winged helix DNA-binding domain"/>
    <property type="match status" value="1"/>
</dbReference>
<dbReference type="FunFam" id="1.10.10.10:FF:000071">
    <property type="entry name" value="Forkhead box F1"/>
    <property type="match status" value="1"/>
</dbReference>
<dbReference type="InterPro" id="IPR036390">
    <property type="entry name" value="WH_DNA-bd_sf"/>
</dbReference>
<dbReference type="GO" id="GO:0000981">
    <property type="term" value="F:DNA-binding transcription factor activity, RNA polymerase II-specific"/>
    <property type="evidence" value="ECO:0007669"/>
    <property type="project" value="TreeGrafter"/>
</dbReference>